<keyword evidence="6" id="KW-0472">Membrane</keyword>
<dbReference type="GO" id="GO:0015562">
    <property type="term" value="F:efflux transmembrane transporter activity"/>
    <property type="evidence" value="ECO:0007669"/>
    <property type="project" value="InterPro"/>
</dbReference>
<dbReference type="AlphaFoldDB" id="A0A285N0E2"/>
<dbReference type="Gene3D" id="1.20.1600.10">
    <property type="entry name" value="Outer membrane efflux proteins (OEP)"/>
    <property type="match status" value="1"/>
</dbReference>
<dbReference type="InterPro" id="IPR051906">
    <property type="entry name" value="TolC-like"/>
</dbReference>
<keyword evidence="7" id="KW-0998">Cell outer membrane</keyword>
<evidence type="ECO:0000256" key="7">
    <source>
        <dbReference type="ARBA" id="ARBA00023237"/>
    </source>
</evidence>
<reference evidence="10" key="1">
    <citation type="submission" date="2017-09" db="EMBL/GenBank/DDBJ databases">
        <authorList>
            <person name="Varghese N."/>
            <person name="Submissions S."/>
        </authorList>
    </citation>
    <scope>NUCLEOTIDE SEQUENCE [LARGE SCALE GENOMIC DNA]</scope>
    <source>
        <strain evidence="10">DSM 15103</strain>
    </source>
</reference>
<evidence type="ECO:0000256" key="4">
    <source>
        <dbReference type="ARBA" id="ARBA00022452"/>
    </source>
</evidence>
<evidence type="ECO:0000256" key="1">
    <source>
        <dbReference type="ARBA" id="ARBA00004442"/>
    </source>
</evidence>
<keyword evidence="8" id="KW-0175">Coiled coil</keyword>
<proteinExistence type="inferred from homology"/>
<dbReference type="GO" id="GO:1990281">
    <property type="term" value="C:efflux pump complex"/>
    <property type="evidence" value="ECO:0007669"/>
    <property type="project" value="TreeGrafter"/>
</dbReference>
<sequence length="425" mass="49623">MKKFLPFMMIPLISYGMSIDEAVQKAIQQNIQIQIQKKEIEKSRHMIKEDKNLFMPEFFFDFSFTSLKDTPYMTVPAGAFPFPFSFKQSQKDFKNIEFGINYYIFTGLSRVYKLNISKLQLKSSKEDFNETVNQIKAETKKAYLNVLMAKAVVEVYRSQLKAVQKHLYRVKEFYKEGLVTKIDILQTKVKLSEIKRNLRKAEGDLKVAKAYLNNILNEDIDSDFSVEDVKINIPEKIDLNYLYSKALENRNIIKSIRYRKRQIENLEKIYISEFLPKLFAQAKYFWTDQNPYLDPKGNYALTLGVIWKFQGLKPKYAALQRKTEISQTRLKLKQIENGIILEVKKAYENFQTAKENYNVALSSLEEAKEYYRLVVEQFKNQLSTTTDVLDAESALTSAKKGKEISYYRLLQAFVDLEKAVGGSLK</sequence>
<keyword evidence="3" id="KW-0813">Transport</keyword>
<accession>A0A285N0E2</accession>
<name>A0A285N0E2_9AQUI</name>
<evidence type="ECO:0000256" key="2">
    <source>
        <dbReference type="ARBA" id="ARBA00007613"/>
    </source>
</evidence>
<dbReference type="OrthoDB" id="9472at2"/>
<comment type="similarity">
    <text evidence="2">Belongs to the outer membrane factor (OMF) (TC 1.B.17) family.</text>
</comment>
<dbReference type="PANTHER" id="PTHR30026">
    <property type="entry name" value="OUTER MEMBRANE PROTEIN TOLC"/>
    <property type="match status" value="1"/>
</dbReference>
<dbReference type="Proteomes" id="UP000219036">
    <property type="component" value="Unassembled WGS sequence"/>
</dbReference>
<dbReference type="RefSeq" id="WP_096999446.1">
    <property type="nucleotide sequence ID" value="NZ_OBEI01000001.1"/>
</dbReference>
<organism evidence="9 10">
    <name type="scientific">Persephonella hydrogeniphila</name>
    <dbReference type="NCBI Taxonomy" id="198703"/>
    <lineage>
        <taxon>Bacteria</taxon>
        <taxon>Pseudomonadati</taxon>
        <taxon>Aquificota</taxon>
        <taxon>Aquificia</taxon>
        <taxon>Aquificales</taxon>
        <taxon>Hydrogenothermaceae</taxon>
        <taxon>Persephonella</taxon>
    </lineage>
</organism>
<dbReference type="PANTHER" id="PTHR30026:SF20">
    <property type="entry name" value="OUTER MEMBRANE PROTEIN TOLC"/>
    <property type="match status" value="1"/>
</dbReference>
<evidence type="ECO:0000256" key="8">
    <source>
        <dbReference type="SAM" id="Coils"/>
    </source>
</evidence>
<evidence type="ECO:0000256" key="6">
    <source>
        <dbReference type="ARBA" id="ARBA00023136"/>
    </source>
</evidence>
<evidence type="ECO:0000256" key="3">
    <source>
        <dbReference type="ARBA" id="ARBA00022448"/>
    </source>
</evidence>
<dbReference type="GO" id="GO:0009279">
    <property type="term" value="C:cell outer membrane"/>
    <property type="evidence" value="ECO:0007669"/>
    <property type="project" value="UniProtKB-SubCell"/>
</dbReference>
<evidence type="ECO:0000256" key="5">
    <source>
        <dbReference type="ARBA" id="ARBA00022692"/>
    </source>
</evidence>
<dbReference type="InterPro" id="IPR003423">
    <property type="entry name" value="OMP_efflux"/>
</dbReference>
<feature type="coiled-coil region" evidence="8">
    <location>
        <begin position="184"/>
        <end position="218"/>
    </location>
</feature>
<keyword evidence="4" id="KW-1134">Transmembrane beta strand</keyword>
<keyword evidence="10" id="KW-1185">Reference proteome</keyword>
<dbReference type="GO" id="GO:0015288">
    <property type="term" value="F:porin activity"/>
    <property type="evidence" value="ECO:0007669"/>
    <property type="project" value="TreeGrafter"/>
</dbReference>
<dbReference type="Pfam" id="PF02321">
    <property type="entry name" value="OEP"/>
    <property type="match status" value="2"/>
</dbReference>
<evidence type="ECO:0000313" key="9">
    <source>
        <dbReference type="EMBL" id="SNZ02924.1"/>
    </source>
</evidence>
<keyword evidence="5" id="KW-0812">Transmembrane</keyword>
<gene>
    <name evidence="9" type="ORF">SAMN06265182_0246</name>
</gene>
<dbReference type="SUPFAM" id="SSF56954">
    <property type="entry name" value="Outer membrane efflux proteins (OEP)"/>
    <property type="match status" value="1"/>
</dbReference>
<evidence type="ECO:0000313" key="10">
    <source>
        <dbReference type="Proteomes" id="UP000219036"/>
    </source>
</evidence>
<dbReference type="EMBL" id="OBEI01000001">
    <property type="protein sequence ID" value="SNZ02924.1"/>
    <property type="molecule type" value="Genomic_DNA"/>
</dbReference>
<comment type="subcellular location">
    <subcellularLocation>
        <location evidence="1">Cell outer membrane</location>
    </subcellularLocation>
</comment>
<protein>
    <submittedName>
        <fullName evidence="9">Outer membrane protein TolC</fullName>
    </submittedName>
</protein>